<feature type="non-terminal residue" evidence="2">
    <location>
        <position position="1"/>
    </location>
</feature>
<feature type="compositionally biased region" description="Basic residues" evidence="1">
    <location>
        <begin position="21"/>
        <end position="32"/>
    </location>
</feature>
<name>A0A699XNF1_TANCI</name>
<gene>
    <name evidence="2" type="ORF">Tci_932762</name>
</gene>
<sequence length="65" mass="6857">VDAESRAVDPQCHGPGSVQHPGRRGHGRHRRPVGLALQGRQRRHRSPDDGLSTALGTGSPPGAHV</sequence>
<comment type="caution">
    <text evidence="2">The sequence shown here is derived from an EMBL/GenBank/DDBJ whole genome shotgun (WGS) entry which is preliminary data.</text>
</comment>
<accession>A0A699XNF1</accession>
<dbReference type="AlphaFoldDB" id="A0A699XNF1"/>
<feature type="region of interest" description="Disordered" evidence="1">
    <location>
        <begin position="1"/>
        <end position="65"/>
    </location>
</feature>
<protein>
    <submittedName>
        <fullName evidence="2">Uncharacterized protein</fullName>
    </submittedName>
</protein>
<proteinExistence type="predicted"/>
<evidence type="ECO:0000256" key="1">
    <source>
        <dbReference type="SAM" id="MobiDB-lite"/>
    </source>
</evidence>
<dbReference type="EMBL" id="BKCJ011882642">
    <property type="protein sequence ID" value="GFD60793.1"/>
    <property type="molecule type" value="Genomic_DNA"/>
</dbReference>
<organism evidence="2">
    <name type="scientific">Tanacetum cinerariifolium</name>
    <name type="common">Dalmatian daisy</name>
    <name type="synonym">Chrysanthemum cinerariifolium</name>
    <dbReference type="NCBI Taxonomy" id="118510"/>
    <lineage>
        <taxon>Eukaryota</taxon>
        <taxon>Viridiplantae</taxon>
        <taxon>Streptophyta</taxon>
        <taxon>Embryophyta</taxon>
        <taxon>Tracheophyta</taxon>
        <taxon>Spermatophyta</taxon>
        <taxon>Magnoliopsida</taxon>
        <taxon>eudicotyledons</taxon>
        <taxon>Gunneridae</taxon>
        <taxon>Pentapetalae</taxon>
        <taxon>asterids</taxon>
        <taxon>campanulids</taxon>
        <taxon>Asterales</taxon>
        <taxon>Asteraceae</taxon>
        <taxon>Asteroideae</taxon>
        <taxon>Anthemideae</taxon>
        <taxon>Anthemidinae</taxon>
        <taxon>Tanacetum</taxon>
    </lineage>
</organism>
<reference evidence="2" key="1">
    <citation type="journal article" date="2019" name="Sci. Rep.">
        <title>Draft genome of Tanacetum cinerariifolium, the natural source of mosquito coil.</title>
        <authorList>
            <person name="Yamashiro T."/>
            <person name="Shiraishi A."/>
            <person name="Satake H."/>
            <person name="Nakayama K."/>
        </authorList>
    </citation>
    <scope>NUCLEOTIDE SEQUENCE</scope>
</reference>
<evidence type="ECO:0000313" key="2">
    <source>
        <dbReference type="EMBL" id="GFD60793.1"/>
    </source>
</evidence>